<dbReference type="EMBL" id="CAUYUJ010015161">
    <property type="protein sequence ID" value="CAK0850551.1"/>
    <property type="molecule type" value="Genomic_DNA"/>
</dbReference>
<sequence>MPVCRPRSKFCLNDAHMLAGLRGGLCLSDRYENQMSLLLWQCIKGHQWRARFRGIRLGTWCPHCAGNAPLSLNDASRIADSKGGLCLSVSYVNNHTPIHWRCAVGHEWLASLANVKHGGTWCPHCVSRAPLSIETARRLAAMRGGQCMSENYLHVRSKLHWQCAEGHTWFARFGSIKYQKSWCPVCFRKRAADRDRMLAMAKLVATARGGICVSSTYQNNRTRMLWECHDGHQWEATLNKVKDAKNWCPFCASGKTERRVRVFLENIFPGHAFRTRRPSFLMGRRGRPLELDGYCESLSLAFEYNGEQHYNPQSYWNRHNRHAFTSLRERDQLKISLCEAFGVWLIIIPWTVENHWFFLHIVLLRWFKISEINSLSLTSSLTRCCIDSDSTGKVCHGTPGDESECIQMGDNTHPGHSFSIPV</sequence>
<dbReference type="Proteomes" id="UP001189429">
    <property type="component" value="Unassembled WGS sequence"/>
</dbReference>
<accession>A0ABN9TW84</accession>
<protein>
    <recommendedName>
        <fullName evidence="3">Ubiquitin-like protease family profile domain-containing protein</fullName>
    </recommendedName>
</protein>
<keyword evidence="2" id="KW-1185">Reference proteome</keyword>
<evidence type="ECO:0000313" key="1">
    <source>
        <dbReference type="EMBL" id="CAK0850551.1"/>
    </source>
</evidence>
<evidence type="ECO:0008006" key="3">
    <source>
        <dbReference type="Google" id="ProtNLM"/>
    </source>
</evidence>
<organism evidence="1 2">
    <name type="scientific">Prorocentrum cordatum</name>
    <dbReference type="NCBI Taxonomy" id="2364126"/>
    <lineage>
        <taxon>Eukaryota</taxon>
        <taxon>Sar</taxon>
        <taxon>Alveolata</taxon>
        <taxon>Dinophyceae</taxon>
        <taxon>Prorocentrales</taxon>
        <taxon>Prorocentraceae</taxon>
        <taxon>Prorocentrum</taxon>
    </lineage>
</organism>
<proteinExistence type="predicted"/>
<name>A0ABN9TW84_9DINO</name>
<dbReference type="Gene3D" id="3.40.960.10">
    <property type="entry name" value="VSR Endonuclease"/>
    <property type="match status" value="1"/>
</dbReference>
<comment type="caution">
    <text evidence="1">The sequence shown here is derived from an EMBL/GenBank/DDBJ whole genome shotgun (WGS) entry which is preliminary data.</text>
</comment>
<reference evidence="1" key="1">
    <citation type="submission" date="2023-10" db="EMBL/GenBank/DDBJ databases">
        <authorList>
            <person name="Chen Y."/>
            <person name="Shah S."/>
            <person name="Dougan E. K."/>
            <person name="Thang M."/>
            <person name="Chan C."/>
        </authorList>
    </citation>
    <scope>NUCLEOTIDE SEQUENCE [LARGE SCALE GENOMIC DNA]</scope>
</reference>
<evidence type="ECO:0000313" key="2">
    <source>
        <dbReference type="Proteomes" id="UP001189429"/>
    </source>
</evidence>
<gene>
    <name evidence="1" type="ORF">PCOR1329_LOCUS42943</name>
</gene>